<evidence type="ECO:0000313" key="1">
    <source>
        <dbReference type="EMBL" id="TDL21533.1"/>
    </source>
</evidence>
<name>A0A4Y7Q1L5_9AGAM</name>
<organism evidence="1 2">
    <name type="scientific">Rickenella mellea</name>
    <dbReference type="NCBI Taxonomy" id="50990"/>
    <lineage>
        <taxon>Eukaryota</taxon>
        <taxon>Fungi</taxon>
        <taxon>Dikarya</taxon>
        <taxon>Basidiomycota</taxon>
        <taxon>Agaricomycotina</taxon>
        <taxon>Agaricomycetes</taxon>
        <taxon>Hymenochaetales</taxon>
        <taxon>Rickenellaceae</taxon>
        <taxon>Rickenella</taxon>
    </lineage>
</organism>
<evidence type="ECO:0000313" key="2">
    <source>
        <dbReference type="Proteomes" id="UP000294933"/>
    </source>
</evidence>
<dbReference type="AlphaFoldDB" id="A0A4Y7Q1L5"/>
<evidence type="ECO:0008006" key="3">
    <source>
        <dbReference type="Google" id="ProtNLM"/>
    </source>
</evidence>
<accession>A0A4Y7Q1L5</accession>
<sequence>MIPVSSRWSNLNCFDRAMKTRLESSGIASLPRLWCLTQPYHVELSKLMMPSLSHFDAFGMTFTMKTSLMEQITSLTLRFTSSRYHLDVGKFARVVYAMTNLKDLSLAIHYAADNDSVSPLDASEVLKPHSFHIESLSISLQDVVTSAKVVKPLYSCLSYFTPRTVSIYVSNILTKKSIHDFFYYDFEGKCHSFLYGSTIRIVVQHECDVFYILRDVLKRCDIAHSVHIWAPQSYFTHRSLPPSKWPDVLSIPLRHLCLQSCDRLTEDNVEALAKYFLSAEEGRGLQTLDIRSCKKISEKPFFNLGDEIEHKIKWSFPSRDGVKHSSSQEHAYFGVTKVLSCCCPIVDSTNGFRTKICIKSLPVLARDLKILSSSSLRGESAPVSVIFICERQTTHLRLSIWTALPPTSPTIIEM</sequence>
<dbReference type="Proteomes" id="UP000294933">
    <property type="component" value="Unassembled WGS sequence"/>
</dbReference>
<dbReference type="STRING" id="50990.A0A4Y7Q1L5"/>
<protein>
    <recommendedName>
        <fullName evidence="3">F-box domain-containing protein</fullName>
    </recommendedName>
</protein>
<dbReference type="EMBL" id="ML170180">
    <property type="protein sequence ID" value="TDL21533.1"/>
    <property type="molecule type" value="Genomic_DNA"/>
</dbReference>
<gene>
    <name evidence="1" type="ORF">BD410DRAFT_867416</name>
</gene>
<dbReference type="VEuPathDB" id="FungiDB:BD410DRAFT_867416"/>
<reference evidence="1 2" key="1">
    <citation type="submission" date="2018-06" db="EMBL/GenBank/DDBJ databases">
        <title>A transcriptomic atlas of mushroom development highlights an independent origin of complex multicellularity.</title>
        <authorList>
            <consortium name="DOE Joint Genome Institute"/>
            <person name="Krizsan K."/>
            <person name="Almasi E."/>
            <person name="Merenyi Z."/>
            <person name="Sahu N."/>
            <person name="Viragh M."/>
            <person name="Koszo T."/>
            <person name="Mondo S."/>
            <person name="Kiss B."/>
            <person name="Balint B."/>
            <person name="Kues U."/>
            <person name="Barry K."/>
            <person name="Hegedus J.C."/>
            <person name="Henrissat B."/>
            <person name="Johnson J."/>
            <person name="Lipzen A."/>
            <person name="Ohm R."/>
            <person name="Nagy I."/>
            <person name="Pangilinan J."/>
            <person name="Yan J."/>
            <person name="Xiong Y."/>
            <person name="Grigoriev I.V."/>
            <person name="Hibbett D.S."/>
            <person name="Nagy L.G."/>
        </authorList>
    </citation>
    <scope>NUCLEOTIDE SEQUENCE [LARGE SCALE GENOMIC DNA]</scope>
    <source>
        <strain evidence="1 2">SZMC22713</strain>
    </source>
</reference>
<proteinExistence type="predicted"/>
<keyword evidence="2" id="KW-1185">Reference proteome</keyword>